<reference evidence="1" key="1">
    <citation type="submission" date="2023-07" db="EMBL/GenBank/DDBJ databases">
        <title>Black Yeasts Isolated from many extreme environments.</title>
        <authorList>
            <person name="Coleine C."/>
            <person name="Stajich J.E."/>
            <person name="Selbmann L."/>
        </authorList>
    </citation>
    <scope>NUCLEOTIDE SEQUENCE</scope>
    <source>
        <strain evidence="1">CCFEE 5714</strain>
    </source>
</reference>
<proteinExistence type="predicted"/>
<dbReference type="EMBL" id="JAUTXU010000197">
    <property type="protein sequence ID" value="KAK3699466.1"/>
    <property type="molecule type" value="Genomic_DNA"/>
</dbReference>
<sequence length="296" mass="32143">MSIRINANVPSGGDYSLFSTEIPLELVGVTDVDDPSRAEVHDKVAELASKTIAAIHRATTARCTSGGEYGEENVQTTEDEQPNEDDQHSEHPSHLATPPADDHVMSGAHATEERAFLPGEDYVTITLVDEAAGTEATYDIERECHVHDALRAFAEGEGRKADELLMMYKGVRTYATDTVMSLNIVDHARLTVCQAPTLSGDHVVTPTHRSATRAAARKQNMINIVMRHHAGQVGFRVQRSTIVQKLIQGFAAKTGKPANALRVCNDWGRVNTQDTVESLGMRGGDSLKVFIEALGS</sequence>
<accession>A0ACC3MMS8</accession>
<name>A0ACC3MMS8_9PEZI</name>
<protein>
    <submittedName>
        <fullName evidence="1">SUMO protein smt3</fullName>
    </submittedName>
</protein>
<evidence type="ECO:0000313" key="2">
    <source>
        <dbReference type="Proteomes" id="UP001281147"/>
    </source>
</evidence>
<keyword evidence="2" id="KW-1185">Reference proteome</keyword>
<dbReference type="Proteomes" id="UP001281147">
    <property type="component" value="Unassembled WGS sequence"/>
</dbReference>
<gene>
    <name evidence="1" type="primary">SMT3_4</name>
    <name evidence="1" type="ORF">LTR37_016423</name>
</gene>
<organism evidence="1 2">
    <name type="scientific">Vermiconidia calcicola</name>
    <dbReference type="NCBI Taxonomy" id="1690605"/>
    <lineage>
        <taxon>Eukaryota</taxon>
        <taxon>Fungi</taxon>
        <taxon>Dikarya</taxon>
        <taxon>Ascomycota</taxon>
        <taxon>Pezizomycotina</taxon>
        <taxon>Dothideomycetes</taxon>
        <taxon>Dothideomycetidae</taxon>
        <taxon>Mycosphaerellales</taxon>
        <taxon>Extremaceae</taxon>
        <taxon>Vermiconidia</taxon>
    </lineage>
</organism>
<evidence type="ECO:0000313" key="1">
    <source>
        <dbReference type="EMBL" id="KAK3699466.1"/>
    </source>
</evidence>
<comment type="caution">
    <text evidence="1">The sequence shown here is derived from an EMBL/GenBank/DDBJ whole genome shotgun (WGS) entry which is preliminary data.</text>
</comment>